<organism evidence="3 4">
    <name type="scientific">Cohnella thailandensis</name>
    <dbReference type="NCBI Taxonomy" id="557557"/>
    <lineage>
        <taxon>Bacteria</taxon>
        <taxon>Bacillati</taxon>
        <taxon>Bacillota</taxon>
        <taxon>Bacilli</taxon>
        <taxon>Bacillales</taxon>
        <taxon>Paenibacillaceae</taxon>
        <taxon>Cohnella</taxon>
    </lineage>
</organism>
<evidence type="ECO:0000313" key="3">
    <source>
        <dbReference type="EMBL" id="MBB6632594.1"/>
    </source>
</evidence>
<dbReference type="InterPro" id="IPR007809">
    <property type="entry name" value="FlgN-like"/>
</dbReference>
<feature type="coiled-coil region" evidence="2">
    <location>
        <begin position="3"/>
        <end position="62"/>
    </location>
</feature>
<dbReference type="EMBL" id="JACJVQ010000001">
    <property type="protein sequence ID" value="MBB6632594.1"/>
    <property type="molecule type" value="Genomic_DNA"/>
</dbReference>
<keyword evidence="2" id="KW-0175">Coiled coil</keyword>
<comment type="caution">
    <text evidence="3">The sequence shown here is derived from an EMBL/GenBank/DDBJ whole genome shotgun (WGS) entry which is preliminary data.</text>
</comment>
<evidence type="ECO:0000256" key="2">
    <source>
        <dbReference type="SAM" id="Coils"/>
    </source>
</evidence>
<sequence length="166" mass="18625">MAIKELFRTMELLQEQHEALIELGEQKREAVVRNEVSRLPELTTKESRLLRLVQEAEQARQKAVAQYCVSKGVAANPGMSMSSLVRLETNVGDKVRLEELGNRLVETVSRLSALNEQNLELLRQAVDFNEFTIGLLTGSEDQDVVYKPPANYNGYGAGARMFDSRA</sequence>
<keyword evidence="4" id="KW-1185">Reference proteome</keyword>
<keyword evidence="3" id="KW-0966">Cell projection</keyword>
<dbReference type="RefSeq" id="WP_185117835.1">
    <property type="nucleotide sequence ID" value="NZ_JACJVQ010000001.1"/>
</dbReference>
<keyword evidence="1" id="KW-1005">Bacterial flagellum biogenesis</keyword>
<evidence type="ECO:0000256" key="1">
    <source>
        <dbReference type="ARBA" id="ARBA00022795"/>
    </source>
</evidence>
<reference evidence="3 4" key="1">
    <citation type="submission" date="2020-08" db="EMBL/GenBank/DDBJ databases">
        <title>Cohnella phylogeny.</title>
        <authorList>
            <person name="Dunlap C."/>
        </authorList>
    </citation>
    <scope>NUCLEOTIDE SEQUENCE [LARGE SCALE GENOMIC DNA]</scope>
    <source>
        <strain evidence="3 4">DSM 25241</strain>
    </source>
</reference>
<accession>A0A841SL11</accession>
<protein>
    <submittedName>
        <fullName evidence="3">Flagellar protein FlgN</fullName>
    </submittedName>
</protein>
<dbReference type="SUPFAM" id="SSF140566">
    <property type="entry name" value="FlgN-like"/>
    <property type="match status" value="1"/>
</dbReference>
<proteinExistence type="predicted"/>
<dbReference type="GO" id="GO:0044780">
    <property type="term" value="P:bacterial-type flagellum assembly"/>
    <property type="evidence" value="ECO:0007669"/>
    <property type="project" value="InterPro"/>
</dbReference>
<dbReference type="AlphaFoldDB" id="A0A841SL11"/>
<evidence type="ECO:0000313" key="4">
    <source>
        <dbReference type="Proteomes" id="UP000535838"/>
    </source>
</evidence>
<dbReference type="InterPro" id="IPR036679">
    <property type="entry name" value="FlgN-like_sf"/>
</dbReference>
<dbReference type="Proteomes" id="UP000535838">
    <property type="component" value="Unassembled WGS sequence"/>
</dbReference>
<dbReference type="Pfam" id="PF05130">
    <property type="entry name" value="FlgN"/>
    <property type="match status" value="1"/>
</dbReference>
<keyword evidence="3" id="KW-0969">Cilium</keyword>
<dbReference type="Gene3D" id="1.20.58.300">
    <property type="entry name" value="FlgN-like"/>
    <property type="match status" value="1"/>
</dbReference>
<keyword evidence="3" id="KW-0282">Flagellum</keyword>
<name>A0A841SL11_9BACL</name>
<gene>
    <name evidence="3" type="ORF">H7B67_00460</name>
</gene>